<dbReference type="EMBL" id="JAZDRO010000001">
    <property type="protein sequence ID" value="MEE2565760.1"/>
    <property type="molecule type" value="Genomic_DNA"/>
</dbReference>
<evidence type="ECO:0000256" key="15">
    <source>
        <dbReference type="SAM" id="Phobius"/>
    </source>
</evidence>
<keyword evidence="5" id="KW-1003">Cell membrane</keyword>
<keyword evidence="12 15" id="KW-0472">Membrane</keyword>
<dbReference type="Proteomes" id="UP001310692">
    <property type="component" value="Unassembled WGS sequence"/>
</dbReference>
<evidence type="ECO:0000313" key="17">
    <source>
        <dbReference type="EMBL" id="MEE2565760.1"/>
    </source>
</evidence>
<evidence type="ECO:0000256" key="8">
    <source>
        <dbReference type="ARBA" id="ARBA00022723"/>
    </source>
</evidence>
<keyword evidence="11 15" id="KW-1133">Transmembrane helix</keyword>
<evidence type="ECO:0000259" key="16">
    <source>
        <dbReference type="Pfam" id="PF00482"/>
    </source>
</evidence>
<comment type="function">
    <text evidence="1">Component of the type II secretion system inner membrane complex required for the energy-dependent secretion of extracellular factors such as proteases and toxins from the periplasm.</text>
</comment>
<organism evidence="17 18">
    <name type="scientific">Hyphobacterium marinum</name>
    <dbReference type="NCBI Taxonomy" id="3116574"/>
    <lineage>
        <taxon>Bacteria</taxon>
        <taxon>Pseudomonadati</taxon>
        <taxon>Pseudomonadota</taxon>
        <taxon>Alphaproteobacteria</taxon>
        <taxon>Maricaulales</taxon>
        <taxon>Maricaulaceae</taxon>
        <taxon>Hyphobacterium</taxon>
    </lineage>
</organism>
<evidence type="ECO:0000256" key="7">
    <source>
        <dbReference type="ARBA" id="ARBA00022692"/>
    </source>
</evidence>
<dbReference type="PANTHER" id="PTHR30012:SF0">
    <property type="entry name" value="TYPE II SECRETION SYSTEM PROTEIN F-RELATED"/>
    <property type="match status" value="1"/>
</dbReference>
<feature type="transmembrane region" description="Helical" evidence="15">
    <location>
        <begin position="213"/>
        <end position="243"/>
    </location>
</feature>
<evidence type="ECO:0000256" key="10">
    <source>
        <dbReference type="ARBA" id="ARBA00022927"/>
    </source>
</evidence>
<comment type="subcellular location">
    <subcellularLocation>
        <location evidence="2 14">Cell inner membrane</location>
        <topology evidence="2 14">Multi-pass membrane protein</topology>
    </subcellularLocation>
</comment>
<dbReference type="Pfam" id="PF00482">
    <property type="entry name" value="T2SSF"/>
    <property type="match status" value="2"/>
</dbReference>
<keyword evidence="6" id="KW-0997">Cell inner membrane</keyword>
<accession>A0ABU7LW48</accession>
<dbReference type="PROSITE" id="PS00874">
    <property type="entry name" value="T2SP_F"/>
    <property type="match status" value="1"/>
</dbReference>
<evidence type="ECO:0000256" key="14">
    <source>
        <dbReference type="RuleBase" id="RU003923"/>
    </source>
</evidence>
<evidence type="ECO:0000256" key="6">
    <source>
        <dbReference type="ARBA" id="ARBA00022519"/>
    </source>
</evidence>
<comment type="similarity">
    <text evidence="3 14">Belongs to the GSP F family.</text>
</comment>
<dbReference type="InterPro" id="IPR011850">
    <property type="entry name" value="T2SS_GspF"/>
</dbReference>
<evidence type="ECO:0000256" key="13">
    <source>
        <dbReference type="ARBA" id="ARBA00030750"/>
    </source>
</evidence>
<feature type="transmembrane region" description="Helical" evidence="15">
    <location>
        <begin position="377"/>
        <end position="398"/>
    </location>
</feature>
<evidence type="ECO:0000256" key="2">
    <source>
        <dbReference type="ARBA" id="ARBA00004429"/>
    </source>
</evidence>
<dbReference type="InterPro" id="IPR003004">
    <property type="entry name" value="GspF/PilC"/>
</dbReference>
<evidence type="ECO:0000256" key="3">
    <source>
        <dbReference type="ARBA" id="ARBA00005745"/>
    </source>
</evidence>
<protein>
    <recommendedName>
        <fullName evidence="13">General secretion pathway protein F</fullName>
    </recommendedName>
</protein>
<comment type="caution">
    <text evidence="17">The sequence shown here is derived from an EMBL/GenBank/DDBJ whole genome shotgun (WGS) entry which is preliminary data.</text>
</comment>
<evidence type="ECO:0000256" key="1">
    <source>
        <dbReference type="ARBA" id="ARBA00002684"/>
    </source>
</evidence>
<evidence type="ECO:0000256" key="9">
    <source>
        <dbReference type="ARBA" id="ARBA00022837"/>
    </source>
</evidence>
<keyword evidence="7 14" id="KW-0812">Transmembrane</keyword>
<keyword evidence="18" id="KW-1185">Reference proteome</keyword>
<keyword evidence="10" id="KW-0653">Protein transport</keyword>
<dbReference type="InterPro" id="IPR001992">
    <property type="entry name" value="T2SS_GspF/T4SS_PilC_CS"/>
</dbReference>
<evidence type="ECO:0000256" key="4">
    <source>
        <dbReference type="ARBA" id="ARBA00022448"/>
    </source>
</evidence>
<dbReference type="InterPro" id="IPR042094">
    <property type="entry name" value="T2SS_GspF_sf"/>
</dbReference>
<feature type="domain" description="Type II secretion system protein GspF" evidence="16">
    <location>
        <begin position="72"/>
        <end position="194"/>
    </location>
</feature>
<evidence type="ECO:0000256" key="11">
    <source>
        <dbReference type="ARBA" id="ARBA00022989"/>
    </source>
</evidence>
<reference evidence="17 18" key="1">
    <citation type="submission" date="2024-01" db="EMBL/GenBank/DDBJ databases">
        <title>Hyphobacterium bacterium isolated from marine sediment.</title>
        <authorList>
            <person name="Zhao S."/>
        </authorList>
    </citation>
    <scope>NUCLEOTIDE SEQUENCE [LARGE SCALE GENOMIC DNA]</scope>
    <source>
        <strain evidence="17 18">Y60-23</strain>
    </source>
</reference>
<evidence type="ECO:0000256" key="12">
    <source>
        <dbReference type="ARBA" id="ARBA00023136"/>
    </source>
</evidence>
<dbReference type="PRINTS" id="PR00812">
    <property type="entry name" value="BCTERIALGSPF"/>
</dbReference>
<keyword evidence="4 14" id="KW-0813">Transport</keyword>
<gene>
    <name evidence="17" type="primary">gspF</name>
    <name evidence="17" type="ORF">V0U35_03630</name>
</gene>
<evidence type="ECO:0000256" key="5">
    <source>
        <dbReference type="ARBA" id="ARBA00022475"/>
    </source>
</evidence>
<dbReference type="Gene3D" id="1.20.81.30">
    <property type="entry name" value="Type II secretion system (T2SS), domain F"/>
    <property type="match status" value="2"/>
</dbReference>
<keyword evidence="9" id="KW-0106">Calcium</keyword>
<sequence length="406" mass="43111">MPAFEYEAIDAAGKKSRGYLSADSEIAARRELRRRRLSLLSLGAARSAGKARAAVTAFAPKALPSRELMLVTRQLASLIGAGMPVEEAVGMIAGQGGGQATRRVLTDVRARIVEGERLSEAMTSHRASFPDVYRAMVAAGEMSGGLAQVLERLADYLEKSQALKRKLQTALVYPAALSVTALVVVGVLMVFIVPRIAEQFDGTGVTLPLLTRTLIGVSGFLQMAWPFLLIGAGVLVAAVLLLLRRRAIRVRLDALLARMPVVGGAVRKTESARFARTMDVLLGSGAILPDALKAAREAAGNHDFRSRVAAILADVESGRGLADAMKARRWFPPLMLYMVAAGERSGTLGDMFARAADQLEQDIEGGIVVALSLVEPAIIIVMGVIVTGIVLSILLPILQLNSLALG</sequence>
<name>A0ABU7LW48_9PROT</name>
<proteinExistence type="inferred from homology"/>
<dbReference type="PANTHER" id="PTHR30012">
    <property type="entry name" value="GENERAL SECRETION PATHWAY PROTEIN"/>
    <property type="match status" value="1"/>
</dbReference>
<feature type="transmembrane region" description="Helical" evidence="15">
    <location>
        <begin position="170"/>
        <end position="193"/>
    </location>
</feature>
<dbReference type="InterPro" id="IPR018076">
    <property type="entry name" value="T2SS_GspF_dom"/>
</dbReference>
<keyword evidence="8" id="KW-0479">Metal-binding</keyword>
<evidence type="ECO:0000313" key="18">
    <source>
        <dbReference type="Proteomes" id="UP001310692"/>
    </source>
</evidence>
<dbReference type="NCBIfam" id="TIGR02120">
    <property type="entry name" value="GspF"/>
    <property type="match status" value="1"/>
</dbReference>
<dbReference type="RefSeq" id="WP_330195292.1">
    <property type="nucleotide sequence ID" value="NZ_JAZDRO010000001.1"/>
</dbReference>
<feature type="domain" description="Type II secretion system protein GspF" evidence="16">
    <location>
        <begin position="274"/>
        <end position="396"/>
    </location>
</feature>